<dbReference type="GO" id="GO:0005524">
    <property type="term" value="F:ATP binding"/>
    <property type="evidence" value="ECO:0007669"/>
    <property type="project" value="UniProtKB-KW"/>
</dbReference>
<dbReference type="OrthoDB" id="9805987at2"/>
<dbReference type="AlphaFoldDB" id="A0A3N6RJ65"/>
<keyword evidence="3" id="KW-0067">ATP-binding</keyword>
<organism evidence="5 6">
    <name type="scientific">Okeania hirsuta</name>
    <dbReference type="NCBI Taxonomy" id="1458930"/>
    <lineage>
        <taxon>Bacteria</taxon>
        <taxon>Bacillati</taxon>
        <taxon>Cyanobacteriota</taxon>
        <taxon>Cyanophyceae</taxon>
        <taxon>Oscillatoriophycideae</taxon>
        <taxon>Oscillatoriales</taxon>
        <taxon>Microcoleaceae</taxon>
        <taxon>Okeania</taxon>
    </lineage>
</organism>
<evidence type="ECO:0000259" key="4">
    <source>
        <dbReference type="SMART" id="SM00836"/>
    </source>
</evidence>
<reference evidence="5 6" key="1">
    <citation type="journal article" date="2018" name="ACS Chem. Biol.">
        <title>Ketoreductase domain dysfunction expands chemodiversity: malyngamide biosynthesis in the cyanobacterium Okeania hirsuta.</title>
        <authorList>
            <person name="Moss N.A."/>
            <person name="Leao T."/>
            <person name="Rankin M."/>
            <person name="McCullough T.M."/>
            <person name="Qu P."/>
            <person name="Korobeynikov A."/>
            <person name="Smith J.L."/>
            <person name="Gerwick L."/>
            <person name="Gerwick W.H."/>
        </authorList>
    </citation>
    <scope>NUCLEOTIDE SEQUENCE [LARGE SCALE GENOMIC DNA]</scope>
    <source>
        <strain evidence="5 6">PAB10Feb10-1</strain>
    </source>
</reference>
<evidence type="ECO:0000256" key="2">
    <source>
        <dbReference type="ARBA" id="ARBA00022741"/>
    </source>
</evidence>
<evidence type="ECO:0000313" key="5">
    <source>
        <dbReference type="EMBL" id="RQH44968.1"/>
    </source>
</evidence>
<dbReference type="InterPro" id="IPR008909">
    <property type="entry name" value="DALR_anticod-bd"/>
</dbReference>
<gene>
    <name evidence="5" type="ORF">D5R40_11020</name>
</gene>
<proteinExistence type="predicted"/>
<evidence type="ECO:0000256" key="1">
    <source>
        <dbReference type="ARBA" id="ARBA00022598"/>
    </source>
</evidence>
<keyword evidence="6" id="KW-1185">Reference proteome</keyword>
<name>A0A3N6RJ65_9CYAN</name>
<dbReference type="RefSeq" id="WP_153183466.1">
    <property type="nucleotide sequence ID" value="NZ_CAWOLW010000434.1"/>
</dbReference>
<dbReference type="GO" id="GO:0004814">
    <property type="term" value="F:arginine-tRNA ligase activity"/>
    <property type="evidence" value="ECO:0007669"/>
    <property type="project" value="InterPro"/>
</dbReference>
<dbReference type="Gene3D" id="1.10.730.10">
    <property type="entry name" value="Isoleucyl-tRNA Synthetase, Domain 1"/>
    <property type="match status" value="1"/>
</dbReference>
<evidence type="ECO:0000313" key="6">
    <source>
        <dbReference type="Proteomes" id="UP000269154"/>
    </source>
</evidence>
<dbReference type="SMART" id="SM00836">
    <property type="entry name" value="DALR_1"/>
    <property type="match status" value="1"/>
</dbReference>
<comment type="caution">
    <text evidence="5">The sequence shown here is derived from an EMBL/GenBank/DDBJ whole genome shotgun (WGS) entry which is preliminary data.</text>
</comment>
<keyword evidence="1" id="KW-0436">Ligase</keyword>
<dbReference type="SUPFAM" id="SSF47323">
    <property type="entry name" value="Anticodon-binding domain of a subclass of class I aminoacyl-tRNA synthetases"/>
    <property type="match status" value="1"/>
</dbReference>
<keyword evidence="2" id="KW-0547">Nucleotide-binding</keyword>
<evidence type="ECO:0000256" key="3">
    <source>
        <dbReference type="ARBA" id="ARBA00022840"/>
    </source>
</evidence>
<protein>
    <recommendedName>
        <fullName evidence="4">DALR anticodon binding domain-containing protein</fullName>
    </recommendedName>
</protein>
<dbReference type="InterPro" id="IPR009080">
    <property type="entry name" value="tRNAsynth_Ia_anticodon-bd"/>
</dbReference>
<dbReference type="Proteomes" id="UP000269154">
    <property type="component" value="Unassembled WGS sequence"/>
</dbReference>
<feature type="domain" description="DALR anticodon binding" evidence="4">
    <location>
        <begin position="229"/>
        <end position="367"/>
    </location>
</feature>
<accession>A0A3N6RJ65</accession>
<sequence length="375" mass="42964">MVKGIEADFYLSTYTSLILSLSVAKNTSNSEDSRSNLFEVVIILTKASFKCNLIQILQKAINLYQEQLELSCRYENTLEVWQKKEEIPINQTINNGAIVYKSAIAMKLASVCQQPAIYIATELVKYCKEIVNTDTKKDTEIFEFEVISSGIIYFYLTDLSVANWLDYLTSFPLNFEQQELQVGVDFNEVRSCFCNGDVSKYPKTFRQSRRGFRPNYFDKSLETTNLFPIQYSHARCCSLLRMGIRDRLINVTLTGPDGSGQFWQLQSSQPISWQQPNGQLQFLHDTEYHLIAQFASTLDRIYCVSSSKKPINWQKVADAMSVAFQDFYSHCRIWGEVKVKKPQLAQARLGLVLVSQSILRFLLEERLGGEAPVEL</sequence>
<dbReference type="GO" id="GO:0006420">
    <property type="term" value="P:arginyl-tRNA aminoacylation"/>
    <property type="evidence" value="ECO:0007669"/>
    <property type="project" value="InterPro"/>
</dbReference>
<dbReference type="EMBL" id="RCBY01000049">
    <property type="protein sequence ID" value="RQH44968.1"/>
    <property type="molecule type" value="Genomic_DNA"/>
</dbReference>